<protein>
    <submittedName>
        <fullName evidence="1">Uncharacterized protein</fullName>
    </submittedName>
</protein>
<accession>A0A5P3GDA3</accession>
<reference evidence="1 2" key="1">
    <citation type="submission" date="2020-03" db="EMBL/GenBank/DDBJ databases">
        <title>Screen low temperature-resistant strains for efficient degradation of petroleum hydrocarbons under the low temperature.</title>
        <authorList>
            <person name="Wang Y."/>
            <person name="Chen J."/>
        </authorList>
    </citation>
    <scope>NUCLEOTIDE SEQUENCE [LARGE SCALE GENOMIC DNA]</scope>
    <source>
        <strain evidence="1 2">KB1</strain>
    </source>
</reference>
<dbReference type="RefSeq" id="WP_030535333.1">
    <property type="nucleotide sequence ID" value="NZ_AP018733.1"/>
</dbReference>
<organism evidence="1 2">
    <name type="scientific">Rhodococcus erythropolis</name>
    <name type="common">Arthrobacter picolinophilus</name>
    <dbReference type="NCBI Taxonomy" id="1833"/>
    <lineage>
        <taxon>Bacteria</taxon>
        <taxon>Bacillati</taxon>
        <taxon>Actinomycetota</taxon>
        <taxon>Actinomycetes</taxon>
        <taxon>Mycobacteriales</taxon>
        <taxon>Nocardiaceae</taxon>
        <taxon>Rhodococcus</taxon>
        <taxon>Rhodococcus erythropolis group</taxon>
    </lineage>
</organism>
<evidence type="ECO:0000313" key="1">
    <source>
        <dbReference type="EMBL" id="QIP42160.1"/>
    </source>
</evidence>
<name>A0A5P3GDA3_RHOER</name>
<dbReference type="EMBL" id="CP050124">
    <property type="protein sequence ID" value="QIP42160.1"/>
    <property type="molecule type" value="Genomic_DNA"/>
</dbReference>
<sequence>MPTLLRRAFKIGAVALATIVVAAYLYLAFTYRSADVFAPPGRIESLGRTYLISNFPPRTREDLEQRFAQGHREQYTLEQVSSVFPWRAVYQWQNDQIRGQATSSAYLKWGETYISYSLSGGP</sequence>
<dbReference type="Proteomes" id="UP000502345">
    <property type="component" value="Chromosome"/>
</dbReference>
<dbReference type="GeneID" id="64142516"/>
<gene>
    <name evidence="1" type="ORF">G9444_4917</name>
</gene>
<proteinExistence type="predicted"/>
<evidence type="ECO:0000313" key="2">
    <source>
        <dbReference type="Proteomes" id="UP000502345"/>
    </source>
</evidence>
<dbReference type="AlphaFoldDB" id="A0A5P3GDA3"/>